<feature type="compositionally biased region" description="Low complexity" evidence="1">
    <location>
        <begin position="1"/>
        <end position="14"/>
    </location>
</feature>
<dbReference type="EMBL" id="JBAFSM010000001">
    <property type="protein sequence ID" value="MEG3435529.1"/>
    <property type="molecule type" value="Genomic_DNA"/>
</dbReference>
<name>A0AAW9QK56_9CHRO</name>
<sequence length="167" mass="18244">MPRTPKQPQEPAAEQPKEPKKPTPPATPPLQPLQIIKKGTSAVPPKPPEKPLEQPPEKPPVFEVAKPVTPEVPAFGARPRPAIRKPIPKAEIPVIEKATGANGEVFNPGDRVEITEPFGTRVAALIDSFYADSNGEIWARVKPVEVNPNCRWDQGCLRSEGLIRVPE</sequence>
<keyword evidence="3" id="KW-1185">Reference proteome</keyword>
<evidence type="ECO:0000313" key="2">
    <source>
        <dbReference type="EMBL" id="MEG3435529.1"/>
    </source>
</evidence>
<evidence type="ECO:0000256" key="1">
    <source>
        <dbReference type="SAM" id="MobiDB-lite"/>
    </source>
</evidence>
<dbReference type="RefSeq" id="WP_332862979.1">
    <property type="nucleotide sequence ID" value="NZ_JBAFSM010000001.1"/>
</dbReference>
<feature type="compositionally biased region" description="Basic and acidic residues" evidence="1">
    <location>
        <begin position="47"/>
        <end position="56"/>
    </location>
</feature>
<evidence type="ECO:0000313" key="3">
    <source>
        <dbReference type="Proteomes" id="UP001328733"/>
    </source>
</evidence>
<feature type="region of interest" description="Disordered" evidence="1">
    <location>
        <begin position="1"/>
        <end position="63"/>
    </location>
</feature>
<protein>
    <recommendedName>
        <fullName evidence="4">SH3 domain-containing protein</fullName>
    </recommendedName>
</protein>
<comment type="caution">
    <text evidence="2">The sequence shown here is derived from an EMBL/GenBank/DDBJ whole genome shotgun (WGS) entry which is preliminary data.</text>
</comment>
<reference evidence="2 3" key="1">
    <citation type="submission" date="2024-01" db="EMBL/GenBank/DDBJ databases">
        <title>Genomic insights into the taxonomy and metabolism of the cyanobacterium Pannus brasiliensis CCIBt3594.</title>
        <authorList>
            <person name="Machado M."/>
            <person name="Botero N.B."/>
            <person name="Andreote A.P.D."/>
            <person name="Feitosa A.M.T."/>
            <person name="Popin R."/>
            <person name="Sivonen K."/>
            <person name="Fiore M.F."/>
        </authorList>
    </citation>
    <scope>NUCLEOTIDE SEQUENCE [LARGE SCALE GENOMIC DNA]</scope>
    <source>
        <strain evidence="2 3">CCIBt3594</strain>
    </source>
</reference>
<organism evidence="2 3">
    <name type="scientific">Pannus brasiliensis CCIBt3594</name>
    <dbReference type="NCBI Taxonomy" id="1427578"/>
    <lineage>
        <taxon>Bacteria</taxon>
        <taxon>Bacillati</taxon>
        <taxon>Cyanobacteriota</taxon>
        <taxon>Cyanophyceae</taxon>
        <taxon>Oscillatoriophycideae</taxon>
        <taxon>Chroococcales</taxon>
        <taxon>Microcystaceae</taxon>
        <taxon>Pannus</taxon>
    </lineage>
</organism>
<feature type="compositionally biased region" description="Pro residues" evidence="1">
    <location>
        <begin position="22"/>
        <end position="31"/>
    </location>
</feature>
<evidence type="ECO:0008006" key="4">
    <source>
        <dbReference type="Google" id="ProtNLM"/>
    </source>
</evidence>
<gene>
    <name evidence="2" type="ORF">V0288_00210</name>
</gene>
<proteinExistence type="predicted"/>
<dbReference type="Proteomes" id="UP001328733">
    <property type="component" value="Unassembled WGS sequence"/>
</dbReference>
<accession>A0AAW9QK56</accession>
<dbReference type="AlphaFoldDB" id="A0AAW9QK56"/>